<evidence type="ECO:0000313" key="2">
    <source>
        <dbReference type="EMBL" id="SPF35927.1"/>
    </source>
</evidence>
<dbReference type="Pfam" id="PF13349">
    <property type="entry name" value="DUF4097"/>
    <property type="match status" value="1"/>
</dbReference>
<name>A0A2U3K8P1_9BACT</name>
<accession>A0A2U3K8P1</accession>
<sequence>MDYEILVPADASVSLHSMTGPLRAERLHGDMTLEGSAAIVDVRDITDAHVHVKTLNGPVTLTNVIEGHVEVDSLSGAITLNRVTGPLVQVISTSGGINYIGDFGGGGDYRLTSHSGDIEATVPEYTSADVSARSVKGEVHDDIPLQPKQHTSFIVKEGSAFVGTMGRAAVSSTVVLRSFSGKIHLRKRSTK</sequence>
<dbReference type="InterPro" id="IPR025164">
    <property type="entry name" value="Toastrack_DUF4097"/>
</dbReference>
<evidence type="ECO:0000259" key="1">
    <source>
        <dbReference type="Pfam" id="PF13349"/>
    </source>
</evidence>
<proteinExistence type="predicted"/>
<feature type="domain" description="DUF4097" evidence="1">
    <location>
        <begin position="30"/>
        <end position="151"/>
    </location>
</feature>
<dbReference type="EMBL" id="OMOD01000055">
    <property type="protein sequence ID" value="SPF35927.1"/>
    <property type="molecule type" value="Genomic_DNA"/>
</dbReference>
<protein>
    <recommendedName>
        <fullName evidence="1">DUF4097 domain-containing protein</fullName>
    </recommendedName>
</protein>
<dbReference type="Proteomes" id="UP000238701">
    <property type="component" value="Unassembled WGS sequence"/>
</dbReference>
<dbReference type="AlphaFoldDB" id="A0A2U3K8P1"/>
<reference evidence="3" key="1">
    <citation type="submission" date="2018-02" db="EMBL/GenBank/DDBJ databases">
        <authorList>
            <person name="Hausmann B."/>
        </authorList>
    </citation>
    <scope>NUCLEOTIDE SEQUENCE [LARGE SCALE GENOMIC DNA]</scope>
    <source>
        <strain evidence="3">Peat soil MAG SbA1</strain>
    </source>
</reference>
<organism evidence="2 3">
    <name type="scientific">Candidatus Sulfotelmatobacter kueseliae</name>
    <dbReference type="NCBI Taxonomy" id="2042962"/>
    <lineage>
        <taxon>Bacteria</taxon>
        <taxon>Pseudomonadati</taxon>
        <taxon>Acidobacteriota</taxon>
        <taxon>Terriglobia</taxon>
        <taxon>Terriglobales</taxon>
        <taxon>Candidatus Korobacteraceae</taxon>
        <taxon>Candidatus Sulfotelmatobacter</taxon>
    </lineage>
</organism>
<gene>
    <name evidence="2" type="ORF">SBA1_1480001</name>
</gene>
<evidence type="ECO:0000313" key="3">
    <source>
        <dbReference type="Proteomes" id="UP000238701"/>
    </source>
</evidence>